<name>A0A0A5GLR8_9BACI</name>
<proteinExistence type="predicted"/>
<comment type="caution">
    <text evidence="3">The sequence shown here is derived from an EMBL/GenBank/DDBJ whole genome shotgun (WGS) entry which is preliminary data.</text>
</comment>
<dbReference type="GO" id="GO:0005829">
    <property type="term" value="C:cytosol"/>
    <property type="evidence" value="ECO:0007669"/>
    <property type="project" value="TreeGrafter"/>
</dbReference>
<dbReference type="InterPro" id="IPR023214">
    <property type="entry name" value="HAD_sf"/>
</dbReference>
<dbReference type="Pfam" id="PF05116">
    <property type="entry name" value="S6PP"/>
    <property type="match status" value="1"/>
</dbReference>
<gene>
    <name evidence="3" type="ORF">N781_17405</name>
</gene>
<dbReference type="GO" id="GO:0016791">
    <property type="term" value="F:phosphatase activity"/>
    <property type="evidence" value="ECO:0007669"/>
    <property type="project" value="UniProtKB-ARBA"/>
</dbReference>
<dbReference type="AlphaFoldDB" id="A0A0A5GLR8"/>
<evidence type="ECO:0000256" key="1">
    <source>
        <dbReference type="ARBA" id="ARBA00022801"/>
    </source>
</evidence>
<dbReference type="Gene3D" id="3.40.50.1000">
    <property type="entry name" value="HAD superfamily/HAD-like"/>
    <property type="match status" value="1"/>
</dbReference>
<dbReference type="eggNOG" id="COG0561">
    <property type="taxonomic scope" value="Bacteria"/>
</dbReference>
<evidence type="ECO:0000259" key="2">
    <source>
        <dbReference type="Pfam" id="PF05116"/>
    </source>
</evidence>
<dbReference type="EMBL" id="AVPE01000007">
    <property type="protein sequence ID" value="KGX92095.1"/>
    <property type="molecule type" value="Genomic_DNA"/>
</dbReference>
<evidence type="ECO:0000313" key="4">
    <source>
        <dbReference type="Proteomes" id="UP000030528"/>
    </source>
</evidence>
<keyword evidence="1 3" id="KW-0378">Hydrolase</keyword>
<dbReference type="SUPFAM" id="SSF56784">
    <property type="entry name" value="HAD-like"/>
    <property type="match status" value="1"/>
</dbReference>
<protein>
    <submittedName>
        <fullName evidence="3">HAD family hydrolase</fullName>
    </submittedName>
</protein>
<dbReference type="SFLD" id="SFLDG01140">
    <property type="entry name" value="C2.B:_Phosphomannomutase_and_P"/>
    <property type="match status" value="1"/>
</dbReference>
<dbReference type="SFLD" id="SFLDS00003">
    <property type="entry name" value="Haloacid_Dehalogenase"/>
    <property type="match status" value="1"/>
</dbReference>
<dbReference type="RefSeq" id="WP_051239633.1">
    <property type="nucleotide sequence ID" value="NZ_AULI01000002.1"/>
</dbReference>
<dbReference type="InterPro" id="IPR006379">
    <property type="entry name" value="HAD-SF_hydro_IIB"/>
</dbReference>
<reference evidence="3 4" key="1">
    <citation type="submission" date="2013-08" db="EMBL/GenBank/DDBJ databases">
        <authorList>
            <person name="Huang J."/>
            <person name="Wang G."/>
        </authorList>
    </citation>
    <scope>NUCLEOTIDE SEQUENCE [LARGE SCALE GENOMIC DNA]</scope>
    <source>
        <strain evidence="3 4">JSM 076056</strain>
    </source>
</reference>
<dbReference type="PANTHER" id="PTHR10000:SF57">
    <property type="entry name" value="KANOSAMINE-6-PHOSPHATE PHOSPHATASE"/>
    <property type="match status" value="1"/>
</dbReference>
<evidence type="ECO:0000313" key="3">
    <source>
        <dbReference type="EMBL" id="KGX92095.1"/>
    </source>
</evidence>
<dbReference type="InterPro" id="IPR006380">
    <property type="entry name" value="SPP-like_dom"/>
</dbReference>
<dbReference type="PANTHER" id="PTHR10000">
    <property type="entry name" value="PHOSPHOSERINE PHOSPHATASE"/>
    <property type="match status" value="1"/>
</dbReference>
<dbReference type="NCBIfam" id="TIGR01484">
    <property type="entry name" value="HAD-SF-IIB"/>
    <property type="match status" value="1"/>
</dbReference>
<dbReference type="InterPro" id="IPR036412">
    <property type="entry name" value="HAD-like_sf"/>
</dbReference>
<dbReference type="GO" id="GO:0000287">
    <property type="term" value="F:magnesium ion binding"/>
    <property type="evidence" value="ECO:0007669"/>
    <property type="project" value="TreeGrafter"/>
</dbReference>
<keyword evidence="4" id="KW-1185">Reference proteome</keyword>
<dbReference type="Proteomes" id="UP000030528">
    <property type="component" value="Unassembled WGS sequence"/>
</dbReference>
<organism evidence="3 4">
    <name type="scientific">Pontibacillus halophilus JSM 076056 = DSM 19796</name>
    <dbReference type="NCBI Taxonomy" id="1385510"/>
    <lineage>
        <taxon>Bacteria</taxon>
        <taxon>Bacillati</taxon>
        <taxon>Bacillota</taxon>
        <taxon>Bacilli</taxon>
        <taxon>Bacillales</taxon>
        <taxon>Bacillaceae</taxon>
        <taxon>Pontibacillus</taxon>
    </lineage>
</organism>
<sequence>MNTVEARPYPFPPTPTYSIFSDLDETFYIHNKQERCYSSIQSFEETMHTLALTQGALFGLVTGSSLESVLEKLSIGGYRYAPHFIGCDLGTRLYWVKEDGTLEEDLGFKELLAHFSFDDSLIEQIKRELAHQQIVLTEQTQLGSSPYKKNFYYFKEHDELDKERLMIIRSVAKRHGIHCNINRCNPLAGDPEDAYDVDFIPLHTGKDSIVNYVNQKYRIPYVNSFAFGDSGNDLTMLTAVKHGYLVRNATEESKDAHSKVTPYPYIEGITYILRNQFDL</sequence>
<accession>A0A0A5GLR8</accession>
<dbReference type="STRING" id="1385510.GCA_000425205_00661"/>
<feature type="domain" description="Sucrose phosphatase-like" evidence="2">
    <location>
        <begin position="19"/>
        <end position="257"/>
    </location>
</feature>
<dbReference type="Gene3D" id="3.30.70.1410">
    <property type="entry name" value="yhjk (haloacid dehalogenase-like hydrolase protein) domain"/>
    <property type="match status" value="1"/>
</dbReference>
<dbReference type="SFLD" id="SFLDG01141">
    <property type="entry name" value="C2.B.1:_Sucrose_Phosphatase_Li"/>
    <property type="match status" value="1"/>
</dbReference>